<keyword evidence="5 7" id="KW-0472">Membrane</keyword>
<keyword evidence="3 7" id="KW-1134">Transmembrane beta strand</keyword>
<gene>
    <name evidence="10" type="ORF">D1164_01080</name>
</gene>
<dbReference type="SUPFAM" id="SSF49464">
    <property type="entry name" value="Carboxypeptidase regulatory domain-like"/>
    <property type="match status" value="1"/>
</dbReference>
<dbReference type="InterPro" id="IPR011662">
    <property type="entry name" value="Secretin/TonB_short_N"/>
</dbReference>
<dbReference type="SUPFAM" id="SSF56935">
    <property type="entry name" value="Porins"/>
    <property type="match status" value="1"/>
</dbReference>
<keyword evidence="6 7" id="KW-0998">Cell outer membrane</keyword>
<keyword evidence="2 7" id="KW-0813">Transport</keyword>
<evidence type="ECO:0000256" key="8">
    <source>
        <dbReference type="SAM" id="SignalP"/>
    </source>
</evidence>
<evidence type="ECO:0000256" key="5">
    <source>
        <dbReference type="ARBA" id="ARBA00023136"/>
    </source>
</evidence>
<dbReference type="Gene3D" id="2.60.40.1120">
    <property type="entry name" value="Carboxypeptidase-like, regulatory domain"/>
    <property type="match status" value="1"/>
</dbReference>
<dbReference type="AlphaFoldDB" id="A0A399D6S5"/>
<keyword evidence="11" id="KW-1185">Reference proteome</keyword>
<dbReference type="PROSITE" id="PS52016">
    <property type="entry name" value="TONB_DEPENDENT_REC_3"/>
    <property type="match status" value="1"/>
</dbReference>
<proteinExistence type="inferred from homology"/>
<feature type="domain" description="Secretin/TonB short N-terminal" evidence="9">
    <location>
        <begin position="50"/>
        <end position="101"/>
    </location>
</feature>
<organism evidence="10 11">
    <name type="scientific">Mariniphaga sediminis</name>
    <dbReference type="NCBI Taxonomy" id="1628158"/>
    <lineage>
        <taxon>Bacteria</taxon>
        <taxon>Pseudomonadati</taxon>
        <taxon>Bacteroidota</taxon>
        <taxon>Bacteroidia</taxon>
        <taxon>Marinilabiliales</taxon>
        <taxon>Prolixibacteraceae</taxon>
        <taxon>Mariniphaga</taxon>
    </lineage>
</organism>
<dbReference type="GO" id="GO:0009279">
    <property type="term" value="C:cell outer membrane"/>
    <property type="evidence" value="ECO:0007669"/>
    <property type="project" value="UniProtKB-SubCell"/>
</dbReference>
<dbReference type="InterPro" id="IPR039426">
    <property type="entry name" value="TonB-dep_rcpt-like"/>
</dbReference>
<dbReference type="InterPro" id="IPR036942">
    <property type="entry name" value="Beta-barrel_TonB_sf"/>
</dbReference>
<evidence type="ECO:0000256" key="6">
    <source>
        <dbReference type="ARBA" id="ARBA00023237"/>
    </source>
</evidence>
<reference evidence="10 11" key="1">
    <citation type="journal article" date="2015" name="Int. J. Syst. Evol. Microbiol.">
        <title>Mariniphaga sediminis sp. nov., isolated from coastal sediment.</title>
        <authorList>
            <person name="Wang F.Q."/>
            <person name="Shen Q.Y."/>
            <person name="Chen G.J."/>
            <person name="Du Z.J."/>
        </authorList>
    </citation>
    <scope>NUCLEOTIDE SEQUENCE [LARGE SCALE GENOMIC DNA]</scope>
    <source>
        <strain evidence="10 11">SY21</strain>
    </source>
</reference>
<feature type="signal peptide" evidence="8">
    <location>
        <begin position="1"/>
        <end position="18"/>
    </location>
</feature>
<name>A0A399D6S5_9BACT</name>
<dbReference type="Pfam" id="PF07715">
    <property type="entry name" value="Plug"/>
    <property type="match status" value="1"/>
</dbReference>
<dbReference type="RefSeq" id="WP_119348324.1">
    <property type="nucleotide sequence ID" value="NZ_QWET01000001.1"/>
</dbReference>
<comment type="similarity">
    <text evidence="7">Belongs to the TonB-dependent receptor family.</text>
</comment>
<dbReference type="InterPro" id="IPR008969">
    <property type="entry name" value="CarboxyPept-like_regulatory"/>
</dbReference>
<keyword evidence="8" id="KW-0732">Signal</keyword>
<dbReference type="InterPro" id="IPR023996">
    <property type="entry name" value="TonB-dep_OMP_SusC/RagA"/>
</dbReference>
<evidence type="ECO:0000256" key="3">
    <source>
        <dbReference type="ARBA" id="ARBA00022452"/>
    </source>
</evidence>
<dbReference type="Pfam" id="PF13715">
    <property type="entry name" value="CarbopepD_reg_2"/>
    <property type="match status" value="1"/>
</dbReference>
<evidence type="ECO:0000313" key="10">
    <source>
        <dbReference type="EMBL" id="RIH67299.1"/>
    </source>
</evidence>
<evidence type="ECO:0000313" key="11">
    <source>
        <dbReference type="Proteomes" id="UP000266441"/>
    </source>
</evidence>
<evidence type="ECO:0000256" key="4">
    <source>
        <dbReference type="ARBA" id="ARBA00022692"/>
    </source>
</evidence>
<comment type="subcellular location">
    <subcellularLocation>
        <location evidence="1 7">Cell outer membrane</location>
        <topology evidence="1 7">Multi-pass membrane protein</topology>
    </subcellularLocation>
</comment>
<dbReference type="InterPro" id="IPR023997">
    <property type="entry name" value="TonB-dep_OMP_SusC/RagA_CS"/>
</dbReference>
<evidence type="ECO:0000256" key="2">
    <source>
        <dbReference type="ARBA" id="ARBA00022448"/>
    </source>
</evidence>
<dbReference type="NCBIfam" id="TIGR04057">
    <property type="entry name" value="SusC_RagA_signa"/>
    <property type="match status" value="1"/>
</dbReference>
<dbReference type="NCBIfam" id="TIGR04056">
    <property type="entry name" value="OMP_RagA_SusC"/>
    <property type="match status" value="1"/>
</dbReference>
<evidence type="ECO:0000256" key="1">
    <source>
        <dbReference type="ARBA" id="ARBA00004571"/>
    </source>
</evidence>
<dbReference type="Gene3D" id="2.40.170.20">
    <property type="entry name" value="TonB-dependent receptor, beta-barrel domain"/>
    <property type="match status" value="1"/>
</dbReference>
<feature type="chain" id="PRO_5017362942" evidence="8">
    <location>
        <begin position="19"/>
        <end position="1150"/>
    </location>
</feature>
<dbReference type="SMART" id="SM00965">
    <property type="entry name" value="STN"/>
    <property type="match status" value="1"/>
</dbReference>
<dbReference type="Pfam" id="PF07660">
    <property type="entry name" value="STN"/>
    <property type="match status" value="1"/>
</dbReference>
<evidence type="ECO:0000256" key="7">
    <source>
        <dbReference type="PROSITE-ProRule" id="PRU01360"/>
    </source>
</evidence>
<accession>A0A399D6S5</accession>
<keyword evidence="4 7" id="KW-0812">Transmembrane</keyword>
<protein>
    <submittedName>
        <fullName evidence="10">SusC/RagA family TonB-linked outer membrane protein</fullName>
    </submittedName>
</protein>
<evidence type="ECO:0000259" key="9">
    <source>
        <dbReference type="SMART" id="SM00965"/>
    </source>
</evidence>
<dbReference type="OrthoDB" id="9768177at2"/>
<dbReference type="Gene3D" id="2.170.130.10">
    <property type="entry name" value="TonB-dependent receptor, plug domain"/>
    <property type="match status" value="1"/>
</dbReference>
<comment type="caution">
    <text evidence="10">The sequence shown here is derived from an EMBL/GenBank/DDBJ whole genome shotgun (WGS) entry which is preliminary data.</text>
</comment>
<sequence>MARLTAFFILVGMVQVFASESYSQETKLTLRFTNIELEKVLGAIEDKSEFFFLYNKDLIDVEQKVNVNLENKKITEILDVLLEGKNIRYFLFDRQIVLSNQQGETGVSGHGSLVQQQRTVSGKVTDSGGQPLPGVTVVVKGTTQGTVTGADGEYTITNIPENATLVLSFVGMKTQEVAVGTQTNIDIKMEEETIGLDEVVAVGYGTQSKHTVTTAISKLDNKVLENIPYTNAANALKGTIPGMRVQTVSGQPGASPRIIIRGGSSIRNPDSATPLYVIDGVTRSNMNDINQADIESIQILKDAASTAIYGALGSNGVVIIQTKSGKAGKMQVNYKYDLTLSETSRRYDLLGAKDFVYYSRIGMHATGQILPAIMAQLEGSTYAGGAGNDLTRNSYSSLQYLSSENQHKLNEGWLSIPDPLDPSKTLIFEDNDYQDLLFRTGISHNHSFSITGGSERATFHLGIGYSDNEGIAIRTDYKRATLNFSGDIQVSDNVRAFARIMYSNRKDRQVHTNDVFKSGLIMPPTNKLYYEDGTLAIGRNFGYSNPMYTTSVYRPRNLANDLTLIIGGQVDILPGLVFEPQFSWNQITRYNRNFRTGYWNGFASFDTSRNASASFSQNFSPQFNGVFNYTKEFKDHDLNLMGGFSYFARNNDSFRGAGNGAATDLIPTLNASALPTSVSGEEVQHLLLGYFSRVTYSYKQKYLFNASLRYDGASNLGESNKWGVFPGVSLGWHVDKENFWSALPKDLLQLKVRGSYGVTGNISGLGWYQAQGEYSSNQKYDDNSALQISVLPNQELRWEQSKTLDFGFDIGLFNRRIDLVFDYYRRVTDNLLTPLDMPPSTGFSSIITNYGSLENKGYEIGINAHVMPPSSEFQWNLSFNVAKVNTKILKLPPNGIENNRVGGVYVWDAKLGDYAWKAGLQEGGRIGDLYGFKQVGIYATDEEAAAGPVDMLIPREDKTKHGGDVNWLDADENGIIDTRDKVYMGNLYPDLTGGFLSAIEYKNFGLNIRMDYTLGGTLYYETGARLEGNFSGANAISSKVLRSWENPGDVTDIPKYYWADQNANWNVWNNRGSSRYYQKTDFLSLREVTLSYQLPNKILNNIRLSDLRFHVTGSNLYYFTDYEGLNPEQSSSDTAYPVPREFIFGLSVNF</sequence>
<dbReference type="InterPro" id="IPR012910">
    <property type="entry name" value="Plug_dom"/>
</dbReference>
<dbReference type="Proteomes" id="UP000266441">
    <property type="component" value="Unassembled WGS sequence"/>
</dbReference>
<dbReference type="EMBL" id="QWET01000001">
    <property type="protein sequence ID" value="RIH67299.1"/>
    <property type="molecule type" value="Genomic_DNA"/>
</dbReference>
<dbReference type="InterPro" id="IPR037066">
    <property type="entry name" value="Plug_dom_sf"/>
</dbReference>